<dbReference type="EMBL" id="JBHSJB010000009">
    <property type="protein sequence ID" value="MFC5054188.1"/>
    <property type="molecule type" value="Genomic_DNA"/>
</dbReference>
<evidence type="ECO:0000256" key="10">
    <source>
        <dbReference type="ARBA" id="ARBA00048109"/>
    </source>
</evidence>
<evidence type="ECO:0000256" key="8">
    <source>
        <dbReference type="ARBA" id="ARBA00023098"/>
    </source>
</evidence>
<keyword evidence="9" id="KW-0012">Acyltransferase</keyword>
<name>A0ABV9XUZ0_9PSEU</name>
<evidence type="ECO:0000313" key="14">
    <source>
        <dbReference type="Proteomes" id="UP001595833"/>
    </source>
</evidence>
<dbReference type="EC" id="2.3.1.20" evidence="4"/>
<evidence type="ECO:0000313" key="13">
    <source>
        <dbReference type="EMBL" id="MFC5054188.1"/>
    </source>
</evidence>
<evidence type="ECO:0000259" key="12">
    <source>
        <dbReference type="Pfam" id="PF06974"/>
    </source>
</evidence>
<keyword evidence="14" id="KW-1185">Reference proteome</keyword>
<keyword evidence="8" id="KW-0443">Lipid metabolism</keyword>
<evidence type="ECO:0000256" key="3">
    <source>
        <dbReference type="ARBA" id="ARBA00009587"/>
    </source>
</evidence>
<evidence type="ECO:0000256" key="7">
    <source>
        <dbReference type="ARBA" id="ARBA00022798"/>
    </source>
</evidence>
<dbReference type="PANTHER" id="PTHR31650:SF1">
    <property type="entry name" value="WAX ESTER SYNTHASE_DIACYLGLYCEROL ACYLTRANSFERASE 4-RELATED"/>
    <property type="match status" value="1"/>
</dbReference>
<comment type="catalytic activity">
    <reaction evidence="10">
        <text>an acyl-CoA + a 1,2-diacyl-sn-glycerol = a triacyl-sn-glycerol + CoA</text>
        <dbReference type="Rhea" id="RHEA:10868"/>
        <dbReference type="ChEBI" id="CHEBI:17815"/>
        <dbReference type="ChEBI" id="CHEBI:57287"/>
        <dbReference type="ChEBI" id="CHEBI:58342"/>
        <dbReference type="ChEBI" id="CHEBI:64615"/>
        <dbReference type="EC" id="2.3.1.20"/>
    </reaction>
</comment>
<comment type="pathway">
    <text evidence="2">Lipid metabolism.</text>
</comment>
<dbReference type="RefSeq" id="WP_344042758.1">
    <property type="nucleotide sequence ID" value="NZ_BAAAKE010000036.1"/>
</dbReference>
<comment type="caution">
    <text evidence="13">The sequence shown here is derived from an EMBL/GenBank/DDBJ whole genome shotgun (WGS) entry which is preliminary data.</text>
</comment>
<evidence type="ECO:0000256" key="5">
    <source>
        <dbReference type="ARBA" id="ARBA00022516"/>
    </source>
</evidence>
<evidence type="ECO:0000256" key="1">
    <source>
        <dbReference type="ARBA" id="ARBA00004771"/>
    </source>
</evidence>
<comment type="pathway">
    <text evidence="1">Glycerolipid metabolism; triacylglycerol biosynthesis.</text>
</comment>
<comment type="similarity">
    <text evidence="3">Belongs to the long-chain O-acyltransferase family.</text>
</comment>
<evidence type="ECO:0000256" key="4">
    <source>
        <dbReference type="ARBA" id="ARBA00013244"/>
    </source>
</evidence>
<feature type="domain" description="O-acyltransferase WSD1-like N-terminal" evidence="11">
    <location>
        <begin position="28"/>
        <end position="117"/>
    </location>
</feature>
<organism evidence="13 14">
    <name type="scientific">Saccharothrix xinjiangensis</name>
    <dbReference type="NCBI Taxonomy" id="204798"/>
    <lineage>
        <taxon>Bacteria</taxon>
        <taxon>Bacillati</taxon>
        <taxon>Actinomycetota</taxon>
        <taxon>Actinomycetes</taxon>
        <taxon>Pseudonocardiales</taxon>
        <taxon>Pseudonocardiaceae</taxon>
        <taxon>Saccharothrix</taxon>
    </lineage>
</organism>
<dbReference type="PANTHER" id="PTHR31650">
    <property type="entry name" value="O-ACYLTRANSFERASE (WSD1-LIKE) FAMILY PROTEIN"/>
    <property type="match status" value="1"/>
</dbReference>
<evidence type="ECO:0000256" key="2">
    <source>
        <dbReference type="ARBA" id="ARBA00005189"/>
    </source>
</evidence>
<accession>A0ABV9XUZ0</accession>
<dbReference type="Proteomes" id="UP001595833">
    <property type="component" value="Unassembled WGS sequence"/>
</dbReference>
<dbReference type="InterPro" id="IPR045034">
    <property type="entry name" value="O-acyltransferase_WSD1-like"/>
</dbReference>
<evidence type="ECO:0000256" key="9">
    <source>
        <dbReference type="ARBA" id="ARBA00023315"/>
    </source>
</evidence>
<proteinExistence type="inferred from homology"/>
<feature type="domain" description="O-acyltransferase WSD1 C-terminal" evidence="12">
    <location>
        <begin position="297"/>
        <end position="374"/>
    </location>
</feature>
<keyword evidence="6" id="KW-0808">Transferase</keyword>
<evidence type="ECO:0000259" key="11">
    <source>
        <dbReference type="Pfam" id="PF03007"/>
    </source>
</evidence>
<reference evidence="14" key="1">
    <citation type="journal article" date="2019" name="Int. J. Syst. Evol. Microbiol.">
        <title>The Global Catalogue of Microorganisms (GCM) 10K type strain sequencing project: providing services to taxonomists for standard genome sequencing and annotation.</title>
        <authorList>
            <consortium name="The Broad Institute Genomics Platform"/>
            <consortium name="The Broad Institute Genome Sequencing Center for Infectious Disease"/>
            <person name="Wu L."/>
            <person name="Ma J."/>
        </authorList>
    </citation>
    <scope>NUCLEOTIDE SEQUENCE [LARGE SCALE GENOMIC DNA]</scope>
    <source>
        <strain evidence="14">KCTC 12848</strain>
    </source>
</reference>
<sequence>MSGLDALLWRIQDDPVLRSPITLVGILESAPDWDAFLAEHERYLRLVPRFGQRVLDGPLGLGFPRWAPEPRVDLGYHVRRVRLPAPGGLGALMAFARTTAQSPFGLHRPLWEAVPVEDVGGIAELLFEPDPDARRRVDERVAALAREARAPRCAGGRVLGPVADAVEAGARLLGVAAHPVRAARGAGAVVRSPTSVVSRVDVPASPLFRARGGPWRFLPLDSLRGAAHEVGGTVNDALVAAVLGAVRRYHEHFGVEPGTMPVAIALGRQGAQPARSGNDFSFARVSAPVAEVDPVRRMRAVDVHISNVRGPARPLSPAGRRLLACYPFGPLPATAVCVSMGSYAGTCCIGVNVDTAAVTDPDLFARCLSEGFDEVLAEPVPWQGSPGEPRRGRPDR</sequence>
<dbReference type="Pfam" id="PF06974">
    <property type="entry name" value="WS_DGAT_C"/>
    <property type="match status" value="1"/>
</dbReference>
<dbReference type="Pfam" id="PF03007">
    <property type="entry name" value="WS_DGAT_cat"/>
    <property type="match status" value="1"/>
</dbReference>
<gene>
    <name evidence="13" type="ORF">ACFPFM_10505</name>
</gene>
<keyword evidence="7" id="KW-0319">Glycerol metabolism</keyword>
<evidence type="ECO:0000256" key="6">
    <source>
        <dbReference type="ARBA" id="ARBA00022679"/>
    </source>
</evidence>
<protein>
    <recommendedName>
        <fullName evidence="4">diacylglycerol O-acyltransferase</fullName>
        <ecNumber evidence="4">2.3.1.20</ecNumber>
    </recommendedName>
</protein>
<keyword evidence="5" id="KW-0444">Lipid biosynthesis</keyword>
<dbReference type="InterPro" id="IPR004255">
    <property type="entry name" value="O-acyltransferase_WSD1_N"/>
</dbReference>
<dbReference type="InterPro" id="IPR009721">
    <property type="entry name" value="O-acyltransferase_WSD1_C"/>
</dbReference>